<feature type="transmembrane region" description="Helical" evidence="3">
    <location>
        <begin position="153"/>
        <end position="173"/>
    </location>
</feature>
<dbReference type="PRINTS" id="PR00455">
    <property type="entry name" value="HTHTETR"/>
</dbReference>
<dbReference type="PANTHER" id="PTHR30328:SF54">
    <property type="entry name" value="HTH-TYPE TRANSCRIPTIONAL REPRESSOR SCO4008"/>
    <property type="match status" value="1"/>
</dbReference>
<dbReference type="Gene3D" id="1.10.357.10">
    <property type="entry name" value="Tetracycline Repressor, domain 2"/>
    <property type="match status" value="1"/>
</dbReference>
<reference evidence="5 6" key="1">
    <citation type="submission" date="2019-09" db="EMBL/GenBank/DDBJ databases">
        <title>Draft genome sequence of Ginsengibacter sp. BR5-29.</title>
        <authorList>
            <person name="Im W.-T."/>
        </authorList>
    </citation>
    <scope>NUCLEOTIDE SEQUENCE [LARGE SCALE GENOMIC DNA]</scope>
    <source>
        <strain evidence="5 6">BR5-29</strain>
    </source>
</reference>
<dbReference type="InterPro" id="IPR036271">
    <property type="entry name" value="Tet_transcr_reg_TetR-rel_C_sf"/>
</dbReference>
<keyword evidence="1 2" id="KW-0238">DNA-binding</keyword>
<keyword evidence="3" id="KW-0472">Membrane</keyword>
<evidence type="ECO:0000313" key="5">
    <source>
        <dbReference type="EMBL" id="KAA9036619.1"/>
    </source>
</evidence>
<dbReference type="InterPro" id="IPR050109">
    <property type="entry name" value="HTH-type_TetR-like_transc_reg"/>
</dbReference>
<keyword evidence="6" id="KW-1185">Reference proteome</keyword>
<dbReference type="PANTHER" id="PTHR30328">
    <property type="entry name" value="TRANSCRIPTIONAL REPRESSOR"/>
    <property type="match status" value="1"/>
</dbReference>
<keyword evidence="3" id="KW-1133">Transmembrane helix</keyword>
<dbReference type="SUPFAM" id="SSF48498">
    <property type="entry name" value="Tetracyclin repressor-like, C-terminal domain"/>
    <property type="match status" value="1"/>
</dbReference>
<dbReference type="AlphaFoldDB" id="A0A5J5ICK5"/>
<dbReference type="InterPro" id="IPR001647">
    <property type="entry name" value="HTH_TetR"/>
</dbReference>
<keyword evidence="3" id="KW-0812">Transmembrane</keyword>
<comment type="caution">
    <text evidence="5">The sequence shown here is derived from an EMBL/GenBank/DDBJ whole genome shotgun (WGS) entry which is preliminary data.</text>
</comment>
<evidence type="ECO:0000256" key="1">
    <source>
        <dbReference type="ARBA" id="ARBA00023125"/>
    </source>
</evidence>
<protein>
    <submittedName>
        <fullName evidence="5">TetR/AcrR family transcriptional regulator</fullName>
    </submittedName>
</protein>
<accession>A0A5J5ICK5</accession>
<dbReference type="EMBL" id="VYQF01000007">
    <property type="protein sequence ID" value="KAA9036619.1"/>
    <property type="molecule type" value="Genomic_DNA"/>
</dbReference>
<evidence type="ECO:0000313" key="6">
    <source>
        <dbReference type="Proteomes" id="UP000326903"/>
    </source>
</evidence>
<dbReference type="RefSeq" id="WP_150416361.1">
    <property type="nucleotide sequence ID" value="NZ_VYQF01000007.1"/>
</dbReference>
<dbReference type="InterPro" id="IPR009057">
    <property type="entry name" value="Homeodomain-like_sf"/>
</dbReference>
<dbReference type="SUPFAM" id="SSF46689">
    <property type="entry name" value="Homeodomain-like"/>
    <property type="match status" value="1"/>
</dbReference>
<sequence>MVKVKIEKTAEEKILVAAKKVFVAKGMYGARMQDIADEAGINKALLHYYFRSKEKLFEVIFMEAAQKLFPKINSIFESDSSLFEKIEKFAEEYITIISENPYLPLFVLNEVSQDPEIFIKKIWGKQNLPKPQKFLEQIEKEVRKGTIKKISSLHLLLNLISLSIFPFVAKSMIQFTMGLDELQFRNVMEQRKKEVSKFIIDSIKR</sequence>
<feature type="DNA-binding region" description="H-T-H motif" evidence="2">
    <location>
        <begin position="31"/>
        <end position="50"/>
    </location>
</feature>
<dbReference type="GO" id="GO:0003677">
    <property type="term" value="F:DNA binding"/>
    <property type="evidence" value="ECO:0007669"/>
    <property type="project" value="UniProtKB-UniRule"/>
</dbReference>
<dbReference type="Proteomes" id="UP000326903">
    <property type="component" value="Unassembled WGS sequence"/>
</dbReference>
<name>A0A5J5ICK5_9BACT</name>
<evidence type="ECO:0000256" key="3">
    <source>
        <dbReference type="SAM" id="Phobius"/>
    </source>
</evidence>
<dbReference type="Pfam" id="PF00440">
    <property type="entry name" value="TetR_N"/>
    <property type="match status" value="1"/>
</dbReference>
<proteinExistence type="predicted"/>
<feature type="domain" description="HTH tetR-type" evidence="4">
    <location>
        <begin position="8"/>
        <end position="68"/>
    </location>
</feature>
<dbReference type="PROSITE" id="PS50977">
    <property type="entry name" value="HTH_TETR_2"/>
    <property type="match status" value="1"/>
</dbReference>
<gene>
    <name evidence="5" type="ORF">FW778_18580</name>
</gene>
<organism evidence="5 6">
    <name type="scientific">Ginsengibacter hankyongi</name>
    <dbReference type="NCBI Taxonomy" id="2607284"/>
    <lineage>
        <taxon>Bacteria</taxon>
        <taxon>Pseudomonadati</taxon>
        <taxon>Bacteroidota</taxon>
        <taxon>Chitinophagia</taxon>
        <taxon>Chitinophagales</taxon>
        <taxon>Chitinophagaceae</taxon>
        <taxon>Ginsengibacter</taxon>
    </lineage>
</organism>
<evidence type="ECO:0000259" key="4">
    <source>
        <dbReference type="PROSITE" id="PS50977"/>
    </source>
</evidence>
<evidence type="ECO:0000256" key="2">
    <source>
        <dbReference type="PROSITE-ProRule" id="PRU00335"/>
    </source>
</evidence>